<reference evidence="1" key="1">
    <citation type="submission" date="2021-01" db="EMBL/GenBank/DDBJ databases">
        <authorList>
            <person name="Corre E."/>
            <person name="Pelletier E."/>
            <person name="Niang G."/>
            <person name="Scheremetjew M."/>
            <person name="Finn R."/>
            <person name="Kale V."/>
            <person name="Holt S."/>
            <person name="Cochrane G."/>
            <person name="Meng A."/>
            <person name="Brown T."/>
            <person name="Cohen L."/>
        </authorList>
    </citation>
    <scope>NUCLEOTIDE SEQUENCE</scope>
    <source>
        <strain evidence="1">CCMP622</strain>
    </source>
</reference>
<protein>
    <recommendedName>
        <fullName evidence="2">Nudix hydrolase domain-containing protein</fullName>
    </recommendedName>
</protein>
<dbReference type="Gene3D" id="3.90.79.10">
    <property type="entry name" value="Nucleoside Triphosphate Pyrophosphohydrolase"/>
    <property type="match status" value="1"/>
</dbReference>
<dbReference type="SUPFAM" id="SSF55811">
    <property type="entry name" value="Nudix"/>
    <property type="match status" value="1"/>
</dbReference>
<organism evidence="1">
    <name type="scientific">Lotharella oceanica</name>
    <dbReference type="NCBI Taxonomy" id="641309"/>
    <lineage>
        <taxon>Eukaryota</taxon>
        <taxon>Sar</taxon>
        <taxon>Rhizaria</taxon>
        <taxon>Cercozoa</taxon>
        <taxon>Chlorarachniophyceae</taxon>
        <taxon>Lotharella</taxon>
    </lineage>
</organism>
<gene>
    <name evidence="1" type="ORF">LSP00402_LOCUS1627</name>
</gene>
<dbReference type="InterPro" id="IPR015797">
    <property type="entry name" value="NUDIX_hydrolase-like_dom_sf"/>
</dbReference>
<proteinExistence type="predicted"/>
<name>A0A7S2TH60_9EUKA</name>
<dbReference type="AlphaFoldDB" id="A0A7S2TH60"/>
<evidence type="ECO:0000313" key="1">
    <source>
        <dbReference type="EMBL" id="CAD9747116.1"/>
    </source>
</evidence>
<dbReference type="EMBL" id="HBHP01002494">
    <property type="protein sequence ID" value="CAD9747116.1"/>
    <property type="molecule type" value="Transcribed_RNA"/>
</dbReference>
<sequence length="223" mass="25769">MGVCTSSRPKKILQEIKDIDSQIQAIENKSKKPLPVVSEKQLYKRFWEVSQRTVKHPNGPEVEYQLMGHPPTFKYVVVFPFHSKTKQVTLIRQWQQGLNQWWWQFPTGGHKPQNKDELKSGADELSEEARLRGGRWYYLIDEGKQIIETSFSKNGFMPLLVVDPVKDPNPRNMDAEEEGLIEIHTVDVHVMQRLIETGRMVPSSVCCAMLALKKLADDDLFHI</sequence>
<accession>A0A7S2TH60</accession>
<evidence type="ECO:0008006" key="2">
    <source>
        <dbReference type="Google" id="ProtNLM"/>
    </source>
</evidence>